<name>A0A3G8LUN5_9GAMM</name>
<gene>
    <name evidence="1" type="ORF">EGC82_11250</name>
</gene>
<accession>A0A3G8LUN5</accession>
<dbReference type="SUPFAM" id="SSF46894">
    <property type="entry name" value="C-terminal effector domain of the bipartite response regulators"/>
    <property type="match status" value="1"/>
</dbReference>
<dbReference type="EMBL" id="CP034015">
    <property type="protein sequence ID" value="AZG73289.1"/>
    <property type="molecule type" value="Genomic_DNA"/>
</dbReference>
<dbReference type="OrthoDB" id="6115007at2"/>
<dbReference type="Proteomes" id="UP000278035">
    <property type="component" value="Chromosome"/>
</dbReference>
<dbReference type="Gene3D" id="1.10.10.10">
    <property type="entry name" value="Winged helix-like DNA-binding domain superfamily/Winged helix DNA-binding domain"/>
    <property type="match status" value="1"/>
</dbReference>
<dbReference type="InterPro" id="IPR036388">
    <property type="entry name" value="WH-like_DNA-bd_sf"/>
</dbReference>
<reference evidence="2" key="1">
    <citation type="submission" date="2018-11" db="EMBL/GenBank/DDBJ databases">
        <title>Shewanella sp. M2.</title>
        <authorList>
            <person name="Hwang Y.J."/>
            <person name="Hwang C.Y."/>
        </authorList>
    </citation>
    <scope>NUCLEOTIDE SEQUENCE [LARGE SCALE GENOMIC DNA]</scope>
    <source>
        <strain evidence="2">LMG 19866</strain>
    </source>
</reference>
<proteinExistence type="predicted"/>
<organism evidence="1 2">
    <name type="scientific">Shewanella livingstonensis</name>
    <dbReference type="NCBI Taxonomy" id="150120"/>
    <lineage>
        <taxon>Bacteria</taxon>
        <taxon>Pseudomonadati</taxon>
        <taxon>Pseudomonadota</taxon>
        <taxon>Gammaproteobacteria</taxon>
        <taxon>Alteromonadales</taxon>
        <taxon>Shewanellaceae</taxon>
        <taxon>Shewanella</taxon>
    </lineage>
</organism>
<evidence type="ECO:0000313" key="1">
    <source>
        <dbReference type="EMBL" id="AZG73289.1"/>
    </source>
</evidence>
<dbReference type="AlphaFoldDB" id="A0A3G8LUN5"/>
<sequence length="252" mass="28784">MSLTLKETLDLMSDLKEKISRYDKLELAYKIYPREGLGELKGKKLSIAKALVIQNNYPLLVTNLKILRKITPITTFASVNSISLPDFALKGDWPKGYLPLSSWFSQDSNKPWSDTLKDRFNLGCESCLTIIVSSPEQDFVGGFAIFSEQIKQDDLEDYLEKNKIADYLDLIHFYMSRKYSNLTSPSQYNGTIKPKTRKVIELTAMGFHVSEISNMLHLTERGVSYHLDLAKEVLVAKNKMELIYKATHECII</sequence>
<dbReference type="GO" id="GO:0003677">
    <property type="term" value="F:DNA binding"/>
    <property type="evidence" value="ECO:0007669"/>
    <property type="project" value="InterPro"/>
</dbReference>
<evidence type="ECO:0000313" key="2">
    <source>
        <dbReference type="Proteomes" id="UP000278035"/>
    </source>
</evidence>
<protein>
    <submittedName>
        <fullName evidence="1">Uncharacterized protein</fullName>
    </submittedName>
</protein>
<keyword evidence="2" id="KW-1185">Reference proteome</keyword>
<dbReference type="RefSeq" id="WP_124730846.1">
    <property type="nucleotide sequence ID" value="NZ_CBCSKC010000101.1"/>
</dbReference>
<dbReference type="GO" id="GO:0006355">
    <property type="term" value="P:regulation of DNA-templated transcription"/>
    <property type="evidence" value="ECO:0007669"/>
    <property type="project" value="InterPro"/>
</dbReference>
<dbReference type="InterPro" id="IPR016032">
    <property type="entry name" value="Sig_transdc_resp-reg_C-effctor"/>
</dbReference>
<dbReference type="KEGG" id="slj:EGC82_11250"/>